<dbReference type="InterPro" id="IPR021139">
    <property type="entry name" value="NYN"/>
</dbReference>
<dbReference type="RefSeq" id="WP_284936660.1">
    <property type="nucleotide sequence ID" value="NZ_JANURM010000001.1"/>
</dbReference>
<reference evidence="2" key="2">
    <citation type="journal article" date="2023" name="Microorganisms">
        <title>Isolation and Genomic Characteristics of Cat-Borne Campylobacter felis sp. nov. and Sheep-Borne Campylobacter ovis sp. nov.</title>
        <authorList>
            <person name="Wang H."/>
            <person name="Li Y."/>
            <person name="Gu Y."/>
            <person name="Zhou G."/>
            <person name="Chen X."/>
            <person name="Zhang X."/>
            <person name="Shao Z."/>
            <person name="Zhang J."/>
            <person name="Zhang M."/>
        </authorList>
    </citation>
    <scope>NUCLEOTIDE SEQUENCE</scope>
    <source>
        <strain evidence="2">PS10</strain>
    </source>
</reference>
<reference evidence="2" key="1">
    <citation type="submission" date="2022-08" db="EMBL/GenBank/DDBJ databases">
        <authorList>
            <person name="Wang H."/>
        </authorList>
    </citation>
    <scope>NUCLEOTIDE SEQUENCE</scope>
    <source>
        <strain evidence="2">PS10</strain>
    </source>
</reference>
<dbReference type="Proteomes" id="UP001173801">
    <property type="component" value="Unassembled WGS sequence"/>
</dbReference>
<comment type="caution">
    <text evidence="2">The sequence shown here is derived from an EMBL/GenBank/DDBJ whole genome shotgun (WGS) entry which is preliminary data.</text>
</comment>
<gene>
    <name evidence="2" type="ORF">NYG85_00760</name>
</gene>
<proteinExistence type="predicted"/>
<evidence type="ECO:0000313" key="2">
    <source>
        <dbReference type="EMBL" id="MDL0087906.1"/>
    </source>
</evidence>
<name>A0ABT7HLQ5_9BACT</name>
<keyword evidence="3" id="KW-1185">Reference proteome</keyword>
<dbReference type="EMBL" id="JANURM010000001">
    <property type="protein sequence ID" value="MDL0087906.1"/>
    <property type="molecule type" value="Genomic_DNA"/>
</dbReference>
<organism evidence="2 3">
    <name type="scientific">Campylobacter gastrosuis</name>
    <dbReference type="NCBI Taxonomy" id="2974576"/>
    <lineage>
        <taxon>Bacteria</taxon>
        <taxon>Pseudomonadati</taxon>
        <taxon>Campylobacterota</taxon>
        <taxon>Epsilonproteobacteria</taxon>
        <taxon>Campylobacterales</taxon>
        <taxon>Campylobacteraceae</taxon>
        <taxon>Campylobacter</taxon>
    </lineage>
</organism>
<dbReference type="Pfam" id="PF01936">
    <property type="entry name" value="NYN"/>
    <property type="match status" value="1"/>
</dbReference>
<dbReference type="PANTHER" id="PTHR35811:SF1">
    <property type="entry name" value="HTH OST-TYPE DOMAIN-CONTAINING PROTEIN"/>
    <property type="match status" value="1"/>
</dbReference>
<evidence type="ECO:0000313" key="3">
    <source>
        <dbReference type="Proteomes" id="UP001173801"/>
    </source>
</evidence>
<dbReference type="PANTHER" id="PTHR35811">
    <property type="entry name" value="SLR1870 PROTEIN"/>
    <property type="match status" value="1"/>
</dbReference>
<sequence>MYEKIAVLIDAENFSYALIERVLGEISHFGKIAKIKAYGDFGSSHLRGYKEISLNFNITPVQNFNYTTAKNSSDIALVIDAMDLLYSGIYDAFAIVSNDSDFLRLSSRIRDNGVATIGVGEMSDKSVAYTHYICINKAENGAKNDDLKKLDLVDDKLIDRVAKFFSFLSKDEIKEPVKPAKKSGVDKLLDEIKQTLKTDKNGFYNCGEFGSLLKQRYDDLKLTDYPKKAGDFVRQLEKEQKVILKTENSALKFKPKDTK</sequence>
<evidence type="ECO:0000259" key="1">
    <source>
        <dbReference type="Pfam" id="PF01936"/>
    </source>
</evidence>
<accession>A0ABT7HLQ5</accession>
<feature type="domain" description="NYN" evidence="1">
    <location>
        <begin position="4"/>
        <end position="122"/>
    </location>
</feature>
<dbReference type="Gene3D" id="3.40.50.1010">
    <property type="entry name" value="5'-nuclease"/>
    <property type="match status" value="1"/>
</dbReference>
<dbReference type="CDD" id="cd11297">
    <property type="entry name" value="PIN_LabA-like_N_1"/>
    <property type="match status" value="1"/>
</dbReference>
<protein>
    <submittedName>
        <fullName evidence="2">NYN domain-containing protein</fullName>
    </submittedName>
</protein>